<reference evidence="4" key="1">
    <citation type="journal article" date="2019" name="Int. J. Syst. Evol. Microbiol.">
        <title>The Global Catalogue of Microorganisms (GCM) 10K type strain sequencing project: providing services to taxonomists for standard genome sequencing and annotation.</title>
        <authorList>
            <consortium name="The Broad Institute Genomics Platform"/>
            <consortium name="The Broad Institute Genome Sequencing Center for Infectious Disease"/>
            <person name="Wu L."/>
            <person name="Ma J."/>
        </authorList>
    </citation>
    <scope>NUCLEOTIDE SEQUENCE [LARGE SCALE GENOMIC DNA]</scope>
    <source>
        <strain evidence="4">JCM 18715</strain>
    </source>
</reference>
<comment type="caution">
    <text evidence="3">The sequence shown here is derived from an EMBL/GenBank/DDBJ whole genome shotgun (WGS) entry which is preliminary data.</text>
</comment>
<sequence length="174" mass="18387">MTLQSLCRRATRGAPFARQSGFTLIEIMIVVAIIGILAAFAIPAYQDYVTRGRLIDATNELSGLATRLEQSYQDNRTYGNAVTTGIWPCSQLSVINARIARSGFTVSCNGAGGTGQPDATNFVLIANGTGISAGFEFRIDQNGSRTTTGLPVKWGTASVGSPLNCWITTKGGTC</sequence>
<evidence type="ECO:0008006" key="5">
    <source>
        <dbReference type="Google" id="ProtNLM"/>
    </source>
</evidence>
<dbReference type="InterPro" id="IPR031982">
    <property type="entry name" value="PilE-like"/>
</dbReference>
<protein>
    <recommendedName>
        <fullName evidence="5">Pilin</fullName>
    </recommendedName>
</protein>
<dbReference type="NCBIfam" id="TIGR02532">
    <property type="entry name" value="IV_pilin_GFxxxE"/>
    <property type="match status" value="1"/>
</dbReference>
<organism evidence="3 4">
    <name type="scientific">Viridibacterium curvum</name>
    <dbReference type="NCBI Taxonomy" id="1101404"/>
    <lineage>
        <taxon>Bacteria</taxon>
        <taxon>Pseudomonadati</taxon>
        <taxon>Pseudomonadota</taxon>
        <taxon>Betaproteobacteria</taxon>
        <taxon>Rhodocyclales</taxon>
        <taxon>Rhodocyclaceae</taxon>
        <taxon>Viridibacterium</taxon>
    </lineage>
</organism>
<keyword evidence="1" id="KW-0488">Methylation</keyword>
<evidence type="ECO:0000256" key="1">
    <source>
        <dbReference type="ARBA" id="ARBA00022481"/>
    </source>
</evidence>
<dbReference type="InterPro" id="IPR000983">
    <property type="entry name" value="Bac_GSPG_pilin"/>
</dbReference>
<accession>A0ABP9QBY9</accession>
<evidence type="ECO:0000256" key="2">
    <source>
        <dbReference type="SAM" id="Phobius"/>
    </source>
</evidence>
<dbReference type="PANTHER" id="PTHR30093:SF47">
    <property type="entry name" value="TYPE IV PILUS NON-CORE MINOR PILIN PILE"/>
    <property type="match status" value="1"/>
</dbReference>
<dbReference type="SUPFAM" id="SSF54523">
    <property type="entry name" value="Pili subunits"/>
    <property type="match status" value="1"/>
</dbReference>
<dbReference type="Gene3D" id="3.30.700.10">
    <property type="entry name" value="Glycoprotein, Type 4 Pilin"/>
    <property type="match status" value="1"/>
</dbReference>
<keyword evidence="2" id="KW-0812">Transmembrane</keyword>
<evidence type="ECO:0000313" key="4">
    <source>
        <dbReference type="Proteomes" id="UP001500547"/>
    </source>
</evidence>
<dbReference type="Pfam" id="PF07963">
    <property type="entry name" value="N_methyl"/>
    <property type="match status" value="1"/>
</dbReference>
<dbReference type="Proteomes" id="UP001500547">
    <property type="component" value="Unassembled WGS sequence"/>
</dbReference>
<feature type="transmembrane region" description="Helical" evidence="2">
    <location>
        <begin position="21"/>
        <end position="45"/>
    </location>
</feature>
<dbReference type="InterPro" id="IPR012902">
    <property type="entry name" value="N_methyl_site"/>
</dbReference>
<dbReference type="PRINTS" id="PR00813">
    <property type="entry name" value="BCTERIALGSPG"/>
</dbReference>
<evidence type="ECO:0000313" key="3">
    <source>
        <dbReference type="EMBL" id="GAA5157912.1"/>
    </source>
</evidence>
<dbReference type="EMBL" id="BAABLD010000001">
    <property type="protein sequence ID" value="GAA5157912.1"/>
    <property type="molecule type" value="Genomic_DNA"/>
</dbReference>
<dbReference type="InterPro" id="IPR045584">
    <property type="entry name" value="Pilin-like"/>
</dbReference>
<keyword evidence="4" id="KW-1185">Reference proteome</keyword>
<gene>
    <name evidence="3" type="ORF">GCM10025770_01800</name>
</gene>
<dbReference type="PROSITE" id="PS00409">
    <property type="entry name" value="PROKAR_NTER_METHYL"/>
    <property type="match status" value="1"/>
</dbReference>
<keyword evidence="2" id="KW-1133">Transmembrane helix</keyword>
<keyword evidence="2" id="KW-0472">Membrane</keyword>
<name>A0ABP9QBY9_9RHOO</name>
<proteinExistence type="predicted"/>
<dbReference type="PANTHER" id="PTHR30093">
    <property type="entry name" value="GENERAL SECRETION PATHWAY PROTEIN G"/>
    <property type="match status" value="1"/>
</dbReference>
<dbReference type="Pfam" id="PF16732">
    <property type="entry name" value="ComP_DUS"/>
    <property type="match status" value="1"/>
</dbReference>